<comment type="caution">
    <text evidence="2">The sequence shown here is derived from an EMBL/GenBank/DDBJ whole genome shotgun (WGS) entry which is preliminary data.</text>
</comment>
<sequence length="602" mass="68746">MYIYNKISVYRSSSSTYVVIAQHDHDDDDHVHSKSDTFTSTFAFEHPININYSTIPFIKQKYLYFVSTASIQLKDNIQNAIKNGLAKREVIHPSMAITTLPYVTVDKLVWNDYVTEKSNAYTIYIINSDLGERYTYSQLPIITHADNRTLLCTTKVWQSMAPNLKASSSTGAAQGEGRYMWIDLGADTPSYGPLTKGTGSILPDTLPNRRTGSNTNEFLYNIATFIHHSTRQLITPVVSHASNYHWTELEVRLIMVHDHQVGMIEQSENFDWPAIQGELSRIKRLPHQSITFSKAEISLLDNVHAAQAKQSSLRVHHSGTKGTQQYLDSKELHYWLKQHNLQFVPELDYRNNRLIIPVFLFDISFKDLLLLDRTHQAVSFNDMVIAIQTQSQRISDFKCDQILQIDATDATRPVLASLLETIWGISPTQLSLAKNSDTPDFNYIWSLGFNPFSIFSPHKSISFSQADAAIRNIVYFNIVDSLVYLQAVYQHIDDDETWEEFSKSNPGIQSIYQLKQKIHEILHEVGQDLSNHQEAEAFEKVNSLQSLIQQLTETIYINHKTRHSFLDCQQSSIVWSELISVGITVSLALILAQKVLKNKYSF</sequence>
<evidence type="ECO:0000259" key="1">
    <source>
        <dbReference type="Pfam" id="PF25483"/>
    </source>
</evidence>
<organism evidence="2 3">
    <name type="scientific">Heterostelium pallidum (strain ATCC 26659 / Pp 5 / PN500)</name>
    <name type="common">Cellular slime mold</name>
    <name type="synonym">Polysphondylium pallidum</name>
    <dbReference type="NCBI Taxonomy" id="670386"/>
    <lineage>
        <taxon>Eukaryota</taxon>
        <taxon>Amoebozoa</taxon>
        <taxon>Evosea</taxon>
        <taxon>Eumycetozoa</taxon>
        <taxon>Dictyostelia</taxon>
        <taxon>Acytosteliales</taxon>
        <taxon>Acytosteliaceae</taxon>
        <taxon>Heterostelium</taxon>
    </lineage>
</organism>
<feature type="domain" description="DUF7906" evidence="1">
    <location>
        <begin position="57"/>
        <end position="236"/>
    </location>
</feature>
<keyword evidence="3" id="KW-1185">Reference proteome</keyword>
<gene>
    <name evidence="2" type="ORF">PPL_07933</name>
</gene>
<protein>
    <recommendedName>
        <fullName evidence="1">DUF7906 domain-containing protein</fullName>
    </recommendedName>
</protein>
<dbReference type="FunCoup" id="D3BHD1">
    <property type="interactions" value="6"/>
</dbReference>
<reference evidence="2 3" key="1">
    <citation type="journal article" date="2011" name="Genome Res.">
        <title>Phylogeny-wide analysis of social amoeba genomes highlights ancient origins for complex intercellular communication.</title>
        <authorList>
            <person name="Heidel A.J."/>
            <person name="Lawal H.M."/>
            <person name="Felder M."/>
            <person name="Schilde C."/>
            <person name="Helps N.R."/>
            <person name="Tunggal B."/>
            <person name="Rivero F."/>
            <person name="John U."/>
            <person name="Schleicher M."/>
            <person name="Eichinger L."/>
            <person name="Platzer M."/>
            <person name="Noegel A.A."/>
            <person name="Schaap P."/>
            <person name="Gloeckner G."/>
        </authorList>
    </citation>
    <scope>NUCLEOTIDE SEQUENCE [LARGE SCALE GENOMIC DNA]</scope>
    <source>
        <strain evidence="3">ATCC 26659 / Pp 5 / PN500</strain>
    </source>
</reference>
<dbReference type="InParanoid" id="D3BHD1"/>
<proteinExistence type="predicted"/>
<dbReference type="GeneID" id="31363413"/>
<name>D3BHD1_HETP5</name>
<dbReference type="InterPro" id="IPR057228">
    <property type="entry name" value="DUF7906"/>
</dbReference>
<dbReference type="STRING" id="670386.D3BHD1"/>
<dbReference type="OMA" id="SKELHYW"/>
<dbReference type="Proteomes" id="UP000001396">
    <property type="component" value="Unassembled WGS sequence"/>
</dbReference>
<evidence type="ECO:0000313" key="3">
    <source>
        <dbReference type="Proteomes" id="UP000001396"/>
    </source>
</evidence>
<dbReference type="RefSeq" id="XP_020431230.1">
    <property type="nucleotide sequence ID" value="XM_020578766.1"/>
</dbReference>
<evidence type="ECO:0000313" key="2">
    <source>
        <dbReference type="EMBL" id="EFA79108.1"/>
    </source>
</evidence>
<dbReference type="AlphaFoldDB" id="D3BHD1"/>
<accession>D3BHD1</accession>
<dbReference type="PANTHER" id="PTHR31515:SF4">
    <property type="entry name" value="TRANSMEMBRANE PROTEIN"/>
    <property type="match status" value="1"/>
</dbReference>
<dbReference type="EMBL" id="ADBJ01000036">
    <property type="protein sequence ID" value="EFA79108.1"/>
    <property type="molecule type" value="Genomic_DNA"/>
</dbReference>
<dbReference type="Pfam" id="PF25483">
    <property type="entry name" value="DUF7906"/>
    <property type="match status" value="1"/>
</dbReference>
<dbReference type="PANTHER" id="PTHR31515">
    <property type="entry name" value="TRANSMEMBRANE PROTEIN-RELATED"/>
    <property type="match status" value="1"/>
</dbReference>